<comment type="caution">
    <text evidence="3">The sequence shown here is derived from an EMBL/GenBank/DDBJ whole genome shotgun (WGS) entry which is preliminary data.</text>
</comment>
<accession>Z9JY88</accession>
<sequence length="248" mass="24625">MSTPRPSDVGGSEPGPGGGSLGPSPQGAPGPTTTGRAGWCLAGACAVMLVGALGLGAAGYGVWTTLRDQETVTSTRPPAAPVTEDPEEAAAVPDPTTDPAATADPVPSPDRDPDPGADEATATEPAVVGAAEVELVVTDVVEVDRIETAAGTVITPENGVLVTVHVDMTNHGGSVIEPSIDAITVRDGDGALHPVRVLSFTTDSAGFAPGATVTLEVTVDVPAGTRIAEVGYTDPELTGGQELIALVP</sequence>
<feature type="compositionally biased region" description="Low complexity" evidence="1">
    <location>
        <begin position="22"/>
        <end position="32"/>
    </location>
</feature>
<dbReference type="Proteomes" id="UP000023067">
    <property type="component" value="Unassembled WGS sequence"/>
</dbReference>
<evidence type="ECO:0000256" key="2">
    <source>
        <dbReference type="SAM" id="Phobius"/>
    </source>
</evidence>
<feature type="compositionally biased region" description="Gly residues" evidence="1">
    <location>
        <begin position="12"/>
        <end position="21"/>
    </location>
</feature>
<dbReference type="RefSeq" id="WP_038370014.1">
    <property type="nucleotide sequence ID" value="NZ_BAAAOW010000001.1"/>
</dbReference>
<dbReference type="HOGENOM" id="CLU_1118484_0_0_11"/>
<feature type="compositionally biased region" description="Low complexity" evidence="1">
    <location>
        <begin position="89"/>
        <end position="105"/>
    </location>
</feature>
<protein>
    <recommendedName>
        <fullName evidence="5">DUF4352 domain-containing protein</fullName>
    </recommendedName>
</protein>
<name>Z9JY88_9MICO</name>
<feature type="region of interest" description="Disordered" evidence="1">
    <location>
        <begin position="70"/>
        <end position="127"/>
    </location>
</feature>
<dbReference type="STRING" id="396014.BF93_05550"/>
<evidence type="ECO:0008006" key="5">
    <source>
        <dbReference type="Google" id="ProtNLM"/>
    </source>
</evidence>
<evidence type="ECO:0000256" key="1">
    <source>
        <dbReference type="SAM" id="MobiDB-lite"/>
    </source>
</evidence>
<gene>
    <name evidence="3" type="ORF">BF93_05550</name>
</gene>
<keyword evidence="2" id="KW-0812">Transmembrane</keyword>
<keyword evidence="4" id="KW-1185">Reference proteome</keyword>
<feature type="compositionally biased region" description="Low complexity" evidence="1">
    <location>
        <begin position="1"/>
        <end position="11"/>
    </location>
</feature>
<dbReference type="EMBL" id="JDYK01000002">
    <property type="protein sequence ID" value="EWS82963.1"/>
    <property type="molecule type" value="Genomic_DNA"/>
</dbReference>
<feature type="region of interest" description="Disordered" evidence="1">
    <location>
        <begin position="1"/>
        <end position="32"/>
    </location>
</feature>
<keyword evidence="2" id="KW-0472">Membrane</keyword>
<reference evidence="3 4" key="1">
    <citation type="submission" date="2014-02" db="EMBL/GenBank/DDBJ databases">
        <title>Genome sequence of Brachybacterium phenoliresistens strain W13A50.</title>
        <authorList>
            <person name="Wang X."/>
        </authorList>
    </citation>
    <scope>NUCLEOTIDE SEQUENCE [LARGE SCALE GENOMIC DNA]</scope>
    <source>
        <strain evidence="3 4">W13A50</strain>
    </source>
</reference>
<evidence type="ECO:0000313" key="4">
    <source>
        <dbReference type="Proteomes" id="UP000023067"/>
    </source>
</evidence>
<dbReference type="eggNOG" id="ENOG5031E12">
    <property type="taxonomic scope" value="Bacteria"/>
</dbReference>
<proteinExistence type="predicted"/>
<feature type="transmembrane region" description="Helical" evidence="2">
    <location>
        <begin position="39"/>
        <end position="63"/>
    </location>
</feature>
<dbReference type="PATRIC" id="fig|396014.3.peg.109"/>
<evidence type="ECO:0000313" key="3">
    <source>
        <dbReference type="EMBL" id="EWS82963.1"/>
    </source>
</evidence>
<dbReference type="AlphaFoldDB" id="Z9JY88"/>
<keyword evidence="2" id="KW-1133">Transmembrane helix</keyword>
<organism evidence="3 4">
    <name type="scientific">Brachybacterium phenoliresistens</name>
    <dbReference type="NCBI Taxonomy" id="396014"/>
    <lineage>
        <taxon>Bacteria</taxon>
        <taxon>Bacillati</taxon>
        <taxon>Actinomycetota</taxon>
        <taxon>Actinomycetes</taxon>
        <taxon>Micrococcales</taxon>
        <taxon>Dermabacteraceae</taxon>
        <taxon>Brachybacterium</taxon>
    </lineage>
</organism>